<dbReference type="AlphaFoldDB" id="A0A5P1EFJ5"/>
<dbReference type="EMBL" id="CM007387">
    <property type="protein sequence ID" value="ONK64668.1"/>
    <property type="molecule type" value="Genomic_DNA"/>
</dbReference>
<keyword evidence="2" id="KW-1185">Reference proteome</keyword>
<evidence type="ECO:0000313" key="2">
    <source>
        <dbReference type="Proteomes" id="UP000243459"/>
    </source>
</evidence>
<accession>A0A5P1EFJ5</accession>
<evidence type="ECO:0000313" key="1">
    <source>
        <dbReference type="EMBL" id="ONK64668.1"/>
    </source>
</evidence>
<sequence length="84" mass="8949">MNHLLFFQFLSQNDCEKSSLLSSSSSLSKASSFFHLVEIDDPKFFTSKGLANSSGEAVVLLPIKLALHSSAPVSSCSNIGLDVA</sequence>
<protein>
    <submittedName>
        <fullName evidence="1">Uncharacterized protein</fullName>
    </submittedName>
</protein>
<gene>
    <name evidence="1" type="ORF">A4U43_C07F28580</name>
</gene>
<dbReference type="Gramene" id="ONK64668">
    <property type="protein sequence ID" value="ONK64668"/>
    <property type="gene ID" value="A4U43_C07F28580"/>
</dbReference>
<organism evidence="1 2">
    <name type="scientific">Asparagus officinalis</name>
    <name type="common">Garden asparagus</name>
    <dbReference type="NCBI Taxonomy" id="4686"/>
    <lineage>
        <taxon>Eukaryota</taxon>
        <taxon>Viridiplantae</taxon>
        <taxon>Streptophyta</taxon>
        <taxon>Embryophyta</taxon>
        <taxon>Tracheophyta</taxon>
        <taxon>Spermatophyta</taxon>
        <taxon>Magnoliopsida</taxon>
        <taxon>Liliopsida</taxon>
        <taxon>Asparagales</taxon>
        <taxon>Asparagaceae</taxon>
        <taxon>Asparagoideae</taxon>
        <taxon>Asparagus</taxon>
    </lineage>
</organism>
<name>A0A5P1EFJ5_ASPOF</name>
<proteinExistence type="predicted"/>
<dbReference type="Proteomes" id="UP000243459">
    <property type="component" value="Chromosome 7"/>
</dbReference>
<reference evidence="2" key="1">
    <citation type="journal article" date="2017" name="Nat. Commun.">
        <title>The asparagus genome sheds light on the origin and evolution of a young Y chromosome.</title>
        <authorList>
            <person name="Harkess A."/>
            <person name="Zhou J."/>
            <person name="Xu C."/>
            <person name="Bowers J.E."/>
            <person name="Van der Hulst R."/>
            <person name="Ayyampalayam S."/>
            <person name="Mercati F."/>
            <person name="Riccardi P."/>
            <person name="McKain M.R."/>
            <person name="Kakrana A."/>
            <person name="Tang H."/>
            <person name="Ray J."/>
            <person name="Groenendijk J."/>
            <person name="Arikit S."/>
            <person name="Mathioni S.M."/>
            <person name="Nakano M."/>
            <person name="Shan H."/>
            <person name="Telgmann-Rauber A."/>
            <person name="Kanno A."/>
            <person name="Yue Z."/>
            <person name="Chen H."/>
            <person name="Li W."/>
            <person name="Chen Y."/>
            <person name="Xu X."/>
            <person name="Zhang Y."/>
            <person name="Luo S."/>
            <person name="Chen H."/>
            <person name="Gao J."/>
            <person name="Mao Z."/>
            <person name="Pires J.C."/>
            <person name="Luo M."/>
            <person name="Kudrna D."/>
            <person name="Wing R.A."/>
            <person name="Meyers B.C."/>
            <person name="Yi K."/>
            <person name="Kong H."/>
            <person name="Lavrijsen P."/>
            <person name="Sunseri F."/>
            <person name="Falavigna A."/>
            <person name="Ye Y."/>
            <person name="Leebens-Mack J.H."/>
            <person name="Chen G."/>
        </authorList>
    </citation>
    <scope>NUCLEOTIDE SEQUENCE [LARGE SCALE GENOMIC DNA]</scope>
    <source>
        <strain evidence="2">cv. DH0086</strain>
    </source>
</reference>